<evidence type="ECO:0000313" key="2">
    <source>
        <dbReference type="Proteomes" id="UP000887013"/>
    </source>
</evidence>
<dbReference type="EMBL" id="BMAW01093433">
    <property type="protein sequence ID" value="GFS60297.1"/>
    <property type="molecule type" value="Genomic_DNA"/>
</dbReference>
<reference evidence="1" key="1">
    <citation type="submission" date="2020-08" db="EMBL/GenBank/DDBJ databases">
        <title>Multicomponent nature underlies the extraordinary mechanical properties of spider dragline silk.</title>
        <authorList>
            <person name="Kono N."/>
            <person name="Nakamura H."/>
            <person name="Mori M."/>
            <person name="Yoshida Y."/>
            <person name="Ohtoshi R."/>
            <person name="Malay A.D."/>
            <person name="Moran D.A.P."/>
            <person name="Tomita M."/>
            <person name="Numata K."/>
            <person name="Arakawa K."/>
        </authorList>
    </citation>
    <scope>NUCLEOTIDE SEQUENCE</scope>
</reference>
<proteinExistence type="predicted"/>
<dbReference type="OrthoDB" id="10671519at2759"/>
<protein>
    <submittedName>
        <fullName evidence="1">Uncharacterized protein</fullName>
    </submittedName>
</protein>
<comment type="caution">
    <text evidence="1">The sequence shown here is derived from an EMBL/GenBank/DDBJ whole genome shotgun (WGS) entry which is preliminary data.</text>
</comment>
<name>A0A8X6ITW6_NEPPI</name>
<evidence type="ECO:0000313" key="1">
    <source>
        <dbReference type="EMBL" id="GFS60297.1"/>
    </source>
</evidence>
<accession>A0A8X6ITW6</accession>
<organism evidence="1 2">
    <name type="scientific">Nephila pilipes</name>
    <name type="common">Giant wood spider</name>
    <name type="synonym">Nephila maculata</name>
    <dbReference type="NCBI Taxonomy" id="299642"/>
    <lineage>
        <taxon>Eukaryota</taxon>
        <taxon>Metazoa</taxon>
        <taxon>Ecdysozoa</taxon>
        <taxon>Arthropoda</taxon>
        <taxon>Chelicerata</taxon>
        <taxon>Arachnida</taxon>
        <taxon>Araneae</taxon>
        <taxon>Araneomorphae</taxon>
        <taxon>Entelegynae</taxon>
        <taxon>Araneoidea</taxon>
        <taxon>Nephilidae</taxon>
        <taxon>Nephila</taxon>
    </lineage>
</organism>
<dbReference type="Proteomes" id="UP000887013">
    <property type="component" value="Unassembled WGS sequence"/>
</dbReference>
<gene>
    <name evidence="1" type="ORF">NPIL_607121</name>
</gene>
<dbReference type="AlphaFoldDB" id="A0A8X6ITW6"/>
<sequence>MGSTSTHRTTEAGPVCIGWFPPQQIPQWKRHIISFIYRIIVLDKTWVRAYELELKYQPTKFAISTESQIEPNRVKVMLIVACQGIILTHVVSEEKSVNADYNYWFQQHHLRLTM</sequence>
<keyword evidence="2" id="KW-1185">Reference proteome</keyword>